<evidence type="ECO:0000256" key="11">
    <source>
        <dbReference type="ARBA" id="ARBA00023146"/>
    </source>
</evidence>
<evidence type="ECO:0000256" key="2">
    <source>
        <dbReference type="ARBA" id="ARBA00022490"/>
    </source>
</evidence>
<evidence type="ECO:0000256" key="8">
    <source>
        <dbReference type="ARBA" id="ARBA00022840"/>
    </source>
</evidence>
<evidence type="ECO:0000256" key="9">
    <source>
        <dbReference type="ARBA" id="ARBA00022884"/>
    </source>
</evidence>
<dbReference type="InterPro" id="IPR018163">
    <property type="entry name" value="Thr/Ala-tRNA-synth_IIc_edit"/>
</dbReference>
<dbReference type="Pfam" id="PF03129">
    <property type="entry name" value="HGTP_anticodon"/>
    <property type="match status" value="1"/>
</dbReference>
<evidence type="ECO:0000313" key="17">
    <source>
        <dbReference type="Proteomes" id="UP000076964"/>
    </source>
</evidence>
<dbReference type="PRINTS" id="PR01047">
    <property type="entry name" value="TRNASYNTHTHR"/>
</dbReference>
<evidence type="ECO:0000313" key="16">
    <source>
        <dbReference type="EMBL" id="OAG28143.1"/>
    </source>
</evidence>
<dbReference type="SUPFAM" id="SSF55186">
    <property type="entry name" value="ThrRS/AlaRS common domain"/>
    <property type="match status" value="1"/>
</dbReference>
<comment type="subunit">
    <text evidence="13">Homodimer.</text>
</comment>
<evidence type="ECO:0000256" key="4">
    <source>
        <dbReference type="ARBA" id="ARBA00022598"/>
    </source>
</evidence>
<evidence type="ECO:0000256" key="7">
    <source>
        <dbReference type="ARBA" id="ARBA00022833"/>
    </source>
</evidence>
<dbReference type="GO" id="GO:0000049">
    <property type="term" value="F:tRNA binding"/>
    <property type="evidence" value="ECO:0007669"/>
    <property type="project" value="UniProtKB-KW"/>
</dbReference>
<dbReference type="OrthoDB" id="9802304at2"/>
<dbReference type="CDD" id="cd01667">
    <property type="entry name" value="TGS_ThrRS"/>
    <property type="match status" value="1"/>
</dbReference>
<dbReference type="AlphaFoldDB" id="A0A177E859"/>
<dbReference type="InterPro" id="IPR036621">
    <property type="entry name" value="Anticodon-bd_dom_sf"/>
</dbReference>
<dbReference type="InterPro" id="IPR012947">
    <property type="entry name" value="tRNA_SAD"/>
</dbReference>
<keyword evidence="4 13" id="KW-0436">Ligase</keyword>
<protein>
    <recommendedName>
        <fullName evidence="13">Threonine--tRNA ligase</fullName>
        <ecNumber evidence="13">6.1.1.3</ecNumber>
    </recommendedName>
    <alternativeName>
        <fullName evidence="13">Threonyl-tRNA synthetase</fullName>
        <shortName evidence="13">ThrRS</shortName>
    </alternativeName>
</protein>
<keyword evidence="3 13" id="KW-0820">tRNA-binding</keyword>
<feature type="domain" description="TGS" evidence="15">
    <location>
        <begin position="1"/>
        <end position="59"/>
    </location>
</feature>
<dbReference type="SUPFAM" id="SSF52954">
    <property type="entry name" value="Class II aaRS ABD-related"/>
    <property type="match status" value="1"/>
</dbReference>
<dbReference type="GO" id="GO:0005737">
    <property type="term" value="C:cytoplasm"/>
    <property type="evidence" value="ECO:0007669"/>
    <property type="project" value="UniProtKB-SubCell"/>
</dbReference>
<reference evidence="16 17" key="1">
    <citation type="submission" date="2016-02" db="EMBL/GenBank/DDBJ databases">
        <title>Draft genome sequence of Thermodesulfatator sp. S606.</title>
        <authorList>
            <person name="Lai Q."/>
            <person name="Cao J."/>
            <person name="Dupont S."/>
            <person name="Shao Z."/>
            <person name="Jebbar M."/>
            <person name="Alain K."/>
        </authorList>
    </citation>
    <scope>NUCLEOTIDE SEQUENCE [LARGE SCALE GENOMIC DNA]</scope>
    <source>
        <strain evidence="16 17">S606</strain>
    </source>
</reference>
<dbReference type="PROSITE" id="PS51880">
    <property type="entry name" value="TGS"/>
    <property type="match status" value="1"/>
</dbReference>
<comment type="subcellular location">
    <subcellularLocation>
        <location evidence="13">Cytoplasm</location>
    </subcellularLocation>
</comment>
<dbReference type="Gene3D" id="3.30.980.10">
    <property type="entry name" value="Threonyl-trna Synthetase, Chain A, domain 2"/>
    <property type="match status" value="1"/>
</dbReference>
<comment type="catalytic activity">
    <reaction evidence="12 13">
        <text>tRNA(Thr) + L-threonine + ATP = L-threonyl-tRNA(Thr) + AMP + diphosphate + H(+)</text>
        <dbReference type="Rhea" id="RHEA:24624"/>
        <dbReference type="Rhea" id="RHEA-COMP:9670"/>
        <dbReference type="Rhea" id="RHEA-COMP:9704"/>
        <dbReference type="ChEBI" id="CHEBI:15378"/>
        <dbReference type="ChEBI" id="CHEBI:30616"/>
        <dbReference type="ChEBI" id="CHEBI:33019"/>
        <dbReference type="ChEBI" id="CHEBI:57926"/>
        <dbReference type="ChEBI" id="CHEBI:78442"/>
        <dbReference type="ChEBI" id="CHEBI:78534"/>
        <dbReference type="ChEBI" id="CHEBI:456215"/>
        <dbReference type="EC" id="6.1.1.3"/>
    </reaction>
</comment>
<dbReference type="Pfam" id="PF07973">
    <property type="entry name" value="tRNA_SAD"/>
    <property type="match status" value="1"/>
</dbReference>
<dbReference type="Gene3D" id="3.30.54.20">
    <property type="match status" value="1"/>
</dbReference>
<keyword evidence="7 13" id="KW-0862">Zinc</keyword>
<evidence type="ECO:0000256" key="6">
    <source>
        <dbReference type="ARBA" id="ARBA00022741"/>
    </source>
</evidence>
<keyword evidence="2 13" id="KW-0963">Cytoplasm</keyword>
<dbReference type="Gene3D" id="3.30.930.10">
    <property type="entry name" value="Bira Bifunctional Protein, Domain 2"/>
    <property type="match status" value="1"/>
</dbReference>
<dbReference type="FunFam" id="3.30.54.20:FF:000002">
    <property type="entry name" value="Threonine--tRNA ligase"/>
    <property type="match status" value="1"/>
</dbReference>
<comment type="cofactor">
    <cofactor evidence="13">
        <name>Zn(2+)</name>
        <dbReference type="ChEBI" id="CHEBI:29105"/>
    </cofactor>
    <text evidence="13">Binds 1 zinc ion per subunit.</text>
</comment>
<comment type="caution">
    <text evidence="16">The sequence shown here is derived from an EMBL/GenBank/DDBJ whole genome shotgun (WGS) entry which is preliminary data.</text>
</comment>
<feature type="binding site" evidence="13">
    <location>
        <position position="510"/>
    </location>
    <ligand>
        <name>Zn(2+)</name>
        <dbReference type="ChEBI" id="CHEBI:29105"/>
        <note>catalytic</note>
    </ligand>
</feature>
<evidence type="ECO:0000259" key="15">
    <source>
        <dbReference type="PROSITE" id="PS51880"/>
    </source>
</evidence>
<gene>
    <name evidence="13" type="primary">thrS</name>
    <name evidence="16" type="ORF">TH606_03115</name>
</gene>
<feature type="binding site" evidence="13">
    <location>
        <position position="384"/>
    </location>
    <ligand>
        <name>Zn(2+)</name>
        <dbReference type="ChEBI" id="CHEBI:29105"/>
        <note>catalytic</note>
    </ligand>
</feature>
<dbReference type="EMBL" id="LSFI01000010">
    <property type="protein sequence ID" value="OAG28143.1"/>
    <property type="molecule type" value="Genomic_DNA"/>
</dbReference>
<dbReference type="GO" id="GO:0046872">
    <property type="term" value="F:metal ion binding"/>
    <property type="evidence" value="ECO:0007669"/>
    <property type="project" value="UniProtKB-KW"/>
</dbReference>
<dbReference type="GO" id="GO:0004829">
    <property type="term" value="F:threonine-tRNA ligase activity"/>
    <property type="evidence" value="ECO:0007669"/>
    <property type="project" value="UniProtKB-UniRule"/>
</dbReference>
<dbReference type="RefSeq" id="WP_068541239.1">
    <property type="nucleotide sequence ID" value="NZ_LSFI01000010.1"/>
</dbReference>
<feature type="binding site" evidence="13">
    <location>
        <position position="333"/>
    </location>
    <ligand>
        <name>Zn(2+)</name>
        <dbReference type="ChEBI" id="CHEBI:29105"/>
        <note>catalytic</note>
    </ligand>
</feature>
<dbReference type="FunFam" id="3.30.980.10:FF:000005">
    <property type="entry name" value="Threonyl-tRNA synthetase, mitochondrial"/>
    <property type="match status" value="1"/>
</dbReference>
<dbReference type="InterPro" id="IPR033728">
    <property type="entry name" value="ThrRS_core"/>
</dbReference>
<dbReference type="EC" id="6.1.1.3" evidence="13"/>
<dbReference type="InterPro" id="IPR045864">
    <property type="entry name" value="aa-tRNA-synth_II/BPL/LPL"/>
</dbReference>
<dbReference type="Proteomes" id="UP000076964">
    <property type="component" value="Unassembled WGS sequence"/>
</dbReference>
<dbReference type="InterPro" id="IPR002314">
    <property type="entry name" value="aa-tRNA-synt_IIb"/>
</dbReference>
<dbReference type="Gene3D" id="3.10.20.30">
    <property type="match status" value="1"/>
</dbReference>
<evidence type="ECO:0000256" key="5">
    <source>
        <dbReference type="ARBA" id="ARBA00022723"/>
    </source>
</evidence>
<dbReference type="InterPro" id="IPR047246">
    <property type="entry name" value="ThrRS_anticodon"/>
</dbReference>
<comment type="similarity">
    <text evidence="1 13">Belongs to the class-II aminoacyl-tRNA synthetase family.</text>
</comment>
<dbReference type="PROSITE" id="PS50862">
    <property type="entry name" value="AA_TRNA_LIGASE_II"/>
    <property type="match status" value="1"/>
</dbReference>
<dbReference type="InterPro" id="IPR004095">
    <property type="entry name" value="TGS"/>
</dbReference>
<dbReference type="FunFam" id="3.40.50.800:FF:000001">
    <property type="entry name" value="Threonine--tRNA ligase"/>
    <property type="match status" value="1"/>
</dbReference>
<feature type="domain" description="Aminoacyl-transfer RNA synthetases class-II family profile" evidence="14">
    <location>
        <begin position="240"/>
        <end position="533"/>
    </location>
</feature>
<dbReference type="SUPFAM" id="SSF55681">
    <property type="entry name" value="Class II aaRS and biotin synthetases"/>
    <property type="match status" value="1"/>
</dbReference>
<accession>A0A177E859</accession>
<dbReference type="GO" id="GO:0006435">
    <property type="term" value="P:threonyl-tRNA aminoacylation"/>
    <property type="evidence" value="ECO:0007669"/>
    <property type="project" value="UniProtKB-UniRule"/>
</dbReference>
<dbReference type="PANTHER" id="PTHR11451">
    <property type="entry name" value="THREONINE-TRNA LIGASE"/>
    <property type="match status" value="1"/>
</dbReference>
<dbReference type="NCBIfam" id="TIGR00418">
    <property type="entry name" value="thrS"/>
    <property type="match status" value="1"/>
</dbReference>
<comment type="caution">
    <text evidence="13">Lacks conserved residue(s) required for the propagation of feature annotation.</text>
</comment>
<dbReference type="InterPro" id="IPR012675">
    <property type="entry name" value="Beta-grasp_dom_sf"/>
</dbReference>
<keyword evidence="6 13" id="KW-0547">Nucleotide-binding</keyword>
<evidence type="ECO:0000256" key="1">
    <source>
        <dbReference type="ARBA" id="ARBA00008226"/>
    </source>
</evidence>
<dbReference type="InterPro" id="IPR006195">
    <property type="entry name" value="aa-tRNA-synth_II"/>
</dbReference>
<keyword evidence="9 13" id="KW-0694">RNA-binding</keyword>
<evidence type="ECO:0000256" key="10">
    <source>
        <dbReference type="ARBA" id="ARBA00022917"/>
    </source>
</evidence>
<dbReference type="CDD" id="cd00771">
    <property type="entry name" value="ThrRS_core"/>
    <property type="match status" value="1"/>
</dbReference>
<dbReference type="HAMAP" id="MF_00184">
    <property type="entry name" value="Thr_tRNA_synth"/>
    <property type="match status" value="1"/>
</dbReference>
<evidence type="ECO:0000256" key="3">
    <source>
        <dbReference type="ARBA" id="ARBA00022555"/>
    </source>
</evidence>
<dbReference type="FunFam" id="3.30.930.10:FF:000002">
    <property type="entry name" value="Threonine--tRNA ligase"/>
    <property type="match status" value="1"/>
</dbReference>
<dbReference type="InterPro" id="IPR004154">
    <property type="entry name" value="Anticodon-bd"/>
</dbReference>
<dbReference type="STRING" id="1795632.TH606_03115"/>
<proteinExistence type="inferred from homology"/>
<dbReference type="Gene3D" id="3.40.50.800">
    <property type="entry name" value="Anticodon-binding domain"/>
    <property type="match status" value="1"/>
</dbReference>
<dbReference type="InterPro" id="IPR002320">
    <property type="entry name" value="Thr-tRNA-ligase_IIa"/>
</dbReference>
<evidence type="ECO:0000259" key="14">
    <source>
        <dbReference type="PROSITE" id="PS50862"/>
    </source>
</evidence>
<keyword evidence="5 13" id="KW-0479">Metal-binding</keyword>
<keyword evidence="8 13" id="KW-0067">ATP-binding</keyword>
<dbReference type="GO" id="GO:0005524">
    <property type="term" value="F:ATP binding"/>
    <property type="evidence" value="ECO:0007669"/>
    <property type="project" value="UniProtKB-UniRule"/>
</dbReference>
<organism evidence="16 17">
    <name type="scientific">Thermodesulfatator autotrophicus</name>
    <dbReference type="NCBI Taxonomy" id="1795632"/>
    <lineage>
        <taxon>Bacteria</taxon>
        <taxon>Pseudomonadati</taxon>
        <taxon>Thermodesulfobacteriota</taxon>
        <taxon>Thermodesulfobacteria</taxon>
        <taxon>Thermodesulfobacteriales</taxon>
        <taxon>Thermodesulfatatoraceae</taxon>
        <taxon>Thermodesulfatator</taxon>
    </lineage>
</organism>
<keyword evidence="11 13" id="KW-0030">Aminoacyl-tRNA synthetase</keyword>
<sequence length="637" mass="74411">MDIKVVLPDGAEKLIGKGTKVKEVLKDFLKKDTLGARFNEKIVDLETPISEEGTFGKLLTPEDPESLELLRHTAAHVMAQAVKELFPEVKLGIGPTIENGFYYDFDYERSFTPDDLKQIEKRMKKIIKKRYPLVREEISKEEARKLFTELNEPYKLELIEEIPGDTVSIYRQGDFVDLCAGPHLPHTGWVKAFKLLSVAGAYWRGDENNPMLWRIYGTAFFNREELEAYLKKLEEAKRRDHRRLGKELELFSIEEEVGPGLILWHPKGALVRKIIEDFWKEEHLKRGYELVVTPHIARRHLWQISGHLDFYAENMFAPMKIDEVEYQLKPMNCPFHILIYKSRRRSYRELPIRWCELGTVYRYERSGVLHGLMRVRGFTQDDAHIFCREDQLEEEIFKCLDLTVYFLSTFGFKEYQIFLSTRPEKYVGDEAIWEKAEGALRKALEDKGLAYEIDPGEGVFYGPKIDIKIKDILGRFWQCSTIQVDFNIPERFNLTYIGEDNQRHRPIMIHRALLGSLERFFGVLIEHYAGAFPVWLAPVQAIIITVADRHIPFAERIFERLKGAGIRVKPDFRNEKLGFKIREAQLQKIPYMIIIGDKELENEALTIRTRKGENLPLMSVEDFIARIEEEVSAKTFN</sequence>
<keyword evidence="17" id="KW-1185">Reference proteome</keyword>
<evidence type="ECO:0000256" key="12">
    <source>
        <dbReference type="ARBA" id="ARBA00049515"/>
    </source>
</evidence>
<name>A0A177E859_9BACT</name>
<dbReference type="PANTHER" id="PTHR11451:SF44">
    <property type="entry name" value="THREONINE--TRNA LIGASE, CHLOROPLASTIC_MITOCHONDRIAL 2"/>
    <property type="match status" value="1"/>
</dbReference>
<dbReference type="SMART" id="SM00863">
    <property type="entry name" value="tRNA_SAD"/>
    <property type="match status" value="1"/>
</dbReference>
<dbReference type="CDD" id="cd00860">
    <property type="entry name" value="ThrRS_anticodon"/>
    <property type="match status" value="1"/>
</dbReference>
<keyword evidence="10 13" id="KW-0648">Protein biosynthesis</keyword>
<evidence type="ECO:0000256" key="13">
    <source>
        <dbReference type="HAMAP-Rule" id="MF_00184"/>
    </source>
</evidence>
<dbReference type="Pfam" id="PF00587">
    <property type="entry name" value="tRNA-synt_2b"/>
    <property type="match status" value="1"/>
</dbReference>